<dbReference type="PRINTS" id="PR00095">
    <property type="entry name" value="ANTSNTHASEI"/>
</dbReference>
<dbReference type="Pfam" id="PF00501">
    <property type="entry name" value="AMP-binding"/>
    <property type="match status" value="1"/>
</dbReference>
<evidence type="ECO:0000259" key="6">
    <source>
        <dbReference type="Pfam" id="PF04715"/>
    </source>
</evidence>
<dbReference type="InterPro" id="IPR006805">
    <property type="entry name" value="Anth_synth_I_N"/>
</dbReference>
<dbReference type="Pfam" id="PF04715">
    <property type="entry name" value="Anth_synt_I_N"/>
    <property type="match status" value="1"/>
</dbReference>
<dbReference type="EC" id="2.6.1.85" evidence="1"/>
<feature type="domain" description="AMP-dependent synthetase/ligase" evidence="5">
    <location>
        <begin position="510"/>
        <end position="824"/>
    </location>
</feature>
<dbReference type="InterPro" id="IPR015890">
    <property type="entry name" value="Chorismate_C"/>
</dbReference>
<dbReference type="InterPro" id="IPR045851">
    <property type="entry name" value="AMP-bd_C_sf"/>
</dbReference>
<dbReference type="GO" id="GO:0009396">
    <property type="term" value="P:folic acid-containing compound biosynthetic process"/>
    <property type="evidence" value="ECO:0007669"/>
    <property type="project" value="InterPro"/>
</dbReference>
<dbReference type="SUPFAM" id="SSF56322">
    <property type="entry name" value="ADC synthase"/>
    <property type="match status" value="1"/>
</dbReference>
<dbReference type="InterPro" id="IPR005802">
    <property type="entry name" value="ADC_synth_comp_1"/>
</dbReference>
<gene>
    <name evidence="8" type="ORF">SVIO_097080</name>
</gene>
<dbReference type="InterPro" id="IPR000873">
    <property type="entry name" value="AMP-dep_synth/lig_dom"/>
</dbReference>
<dbReference type="Proteomes" id="UP000301309">
    <property type="component" value="Unassembled WGS sequence"/>
</dbReference>
<evidence type="ECO:0000313" key="8">
    <source>
        <dbReference type="EMBL" id="GDY59085.1"/>
    </source>
</evidence>
<dbReference type="Gene3D" id="3.40.50.12780">
    <property type="entry name" value="N-terminal domain of ligase-like"/>
    <property type="match status" value="1"/>
</dbReference>
<proteinExistence type="predicted"/>
<evidence type="ECO:0000259" key="4">
    <source>
        <dbReference type="Pfam" id="PF00425"/>
    </source>
</evidence>
<evidence type="ECO:0000256" key="3">
    <source>
        <dbReference type="SAM" id="MobiDB-lite"/>
    </source>
</evidence>
<feature type="compositionally biased region" description="Low complexity" evidence="3">
    <location>
        <begin position="465"/>
        <end position="484"/>
    </location>
</feature>
<dbReference type="SUPFAM" id="SSF56801">
    <property type="entry name" value="Acetyl-CoA synthetase-like"/>
    <property type="match status" value="1"/>
</dbReference>
<keyword evidence="9" id="KW-1185">Reference proteome</keyword>
<feature type="domain" description="Anthranilate synthase component I N-terminal" evidence="6">
    <location>
        <begin position="15"/>
        <end position="89"/>
    </location>
</feature>
<dbReference type="PANTHER" id="PTHR11236:SF18">
    <property type="entry name" value="AMINODEOXYCHORISMATE SYNTHASE"/>
    <property type="match status" value="1"/>
</dbReference>
<feature type="compositionally biased region" description="Gly residues" evidence="3">
    <location>
        <begin position="907"/>
        <end position="919"/>
    </location>
</feature>
<dbReference type="PROSITE" id="PS00455">
    <property type="entry name" value="AMP_BINDING"/>
    <property type="match status" value="1"/>
</dbReference>
<dbReference type="GO" id="GO:0008153">
    <property type="term" value="P:4-aminobenzoate biosynthetic process"/>
    <property type="evidence" value="ECO:0007669"/>
    <property type="project" value="TreeGrafter"/>
</dbReference>
<dbReference type="NCBIfam" id="TIGR00553">
    <property type="entry name" value="pabB"/>
    <property type="match status" value="1"/>
</dbReference>
<accession>A0A4D4LD98</accession>
<evidence type="ECO:0000259" key="7">
    <source>
        <dbReference type="Pfam" id="PF13193"/>
    </source>
</evidence>
<feature type="domain" description="Chorismate-utilising enzyme C-terminal" evidence="4">
    <location>
        <begin position="144"/>
        <end position="398"/>
    </location>
</feature>
<feature type="region of interest" description="Disordered" evidence="3">
    <location>
        <begin position="221"/>
        <end position="240"/>
    </location>
</feature>
<reference evidence="8 9" key="1">
    <citation type="journal article" date="2020" name="Int. J. Syst. Evol. Microbiol.">
        <title>Reclassification of Streptomyces castelarensis and Streptomyces sporoclivatus as later heterotypic synonyms of Streptomyces antimycoticus.</title>
        <authorList>
            <person name="Komaki H."/>
            <person name="Tamura T."/>
        </authorList>
    </citation>
    <scope>NUCLEOTIDE SEQUENCE [LARGE SCALE GENOMIC DNA]</scope>
    <source>
        <strain evidence="8 9">NBRC 13459</strain>
    </source>
</reference>
<dbReference type="GO" id="GO:0046820">
    <property type="term" value="F:4-amino-4-deoxychorismate synthase activity"/>
    <property type="evidence" value="ECO:0007669"/>
    <property type="project" value="UniProtKB-EC"/>
</dbReference>
<name>A0A4D4LD98_STRVO</name>
<feature type="region of interest" description="Disordered" evidence="3">
    <location>
        <begin position="901"/>
        <end position="923"/>
    </location>
</feature>
<dbReference type="Pfam" id="PF00425">
    <property type="entry name" value="Chorismate_bind"/>
    <property type="match status" value="1"/>
</dbReference>
<dbReference type="InterPro" id="IPR042099">
    <property type="entry name" value="ANL_N_sf"/>
</dbReference>
<dbReference type="InterPro" id="IPR025110">
    <property type="entry name" value="AMP-bd_C"/>
</dbReference>
<dbReference type="AlphaFoldDB" id="A0A4D4LD98"/>
<dbReference type="GO" id="GO:0000162">
    <property type="term" value="P:L-tryptophan biosynthetic process"/>
    <property type="evidence" value="ECO:0007669"/>
    <property type="project" value="TreeGrafter"/>
</dbReference>
<evidence type="ECO:0000259" key="5">
    <source>
        <dbReference type="Pfam" id="PF00501"/>
    </source>
</evidence>
<dbReference type="PANTHER" id="PTHR11236">
    <property type="entry name" value="AMINOBENZOATE/ANTHRANILATE SYNTHASE"/>
    <property type="match status" value="1"/>
</dbReference>
<comment type="caution">
    <text evidence="8">The sequence shown here is derived from an EMBL/GenBank/DDBJ whole genome shotgun (WGS) entry which is preliminary data.</text>
</comment>
<dbReference type="InterPro" id="IPR019999">
    <property type="entry name" value="Anth_synth_I-like"/>
</dbReference>
<dbReference type="InterPro" id="IPR020845">
    <property type="entry name" value="AMP-binding_CS"/>
</dbReference>
<evidence type="ECO:0000313" key="9">
    <source>
        <dbReference type="Proteomes" id="UP000301309"/>
    </source>
</evidence>
<dbReference type="EMBL" id="BJHW01000002">
    <property type="protein sequence ID" value="GDY59085.1"/>
    <property type="molecule type" value="Genomic_DNA"/>
</dbReference>
<sequence>MCEVERAGGPAVRVEGSIFDYLERELTRRRIKAPDLPFDFTGGYVGYFGYELKADCGSPNRHRATTPDACWLFADRFVAVDHQEGVTYICCLAEDTPDGHREAKDWLDTTVTVLSGVPTLTEPAPQPPALPTTAAVEPWLVRDRERYLASIEACLRELRAGVSYEICLTNSAWLPAPGDSYAFYRALRRFNPAPYAAYLRFDGTDVACASPERFLRITPDGTAETKPIKGTAPRGQNPEKDARALAALASSSKARAENLMIVDLLRNDLGRVCASGSVYVPRLMNTETYATVHQLVSTVRGRLRPETTSVDCVRACFPGGSMTGAPKMRTLEIIDSLETEARGVYSGALGYLSCNGAADLNIVIRTAVFSGGRMHIGAGGAIVLDSDPAEEYEEMLLKTAATMRAYQAVEPASAGSPRPPGRPAICSWPPPRRRPRPRPRSSAGDRHIGVRPTRARRAHGLGQCGRASRGARGPPRLVRPGRLPRGPPGLDPRRGPRPCGAGGHRAGEPGVAAGDRVLLALPDGIMWVTTFLATARLGAVAVLVNPALTADDHRFMAEDSRTALAVSGPDLRDHFDRVPWLGADQLSALTGPPTTLGSAAPAPAAEPVTAATPLYVQYTSGTTGRPKAVVHSHGDVAAYHDLVGQEVLDIGPADVSFSVSKLFYAYGFGNAFAFPLFSGSAAVLTADRPGPALVDDLVARHRVTLLYSVPSSYAALVDERGTGHTACFASVRAAVSAGEGLPPALGERVGELLGAPVLEQIGSTEAGHAFCANTVWDNVPGTLGRPVPRFELELRDGEGAVVADGADGSAEGELWVRGPTVVTGHPRDGGWLATRDRARRERDGTYRHLGRVDDLEMVGGITVSPLEVEEVLRQHPSVREVAVAAVLDERGATRLRAYVVPSADAGGPDGSGNPGGPGGSAVDEETLTADLIALARRRLAAYKAPRTVRLVDSLPRTPTGKLRRHVVRTGRW</sequence>
<keyword evidence="2" id="KW-0808">Transferase</keyword>
<evidence type="ECO:0000256" key="2">
    <source>
        <dbReference type="ARBA" id="ARBA00022679"/>
    </source>
</evidence>
<dbReference type="Gene3D" id="3.60.120.10">
    <property type="entry name" value="Anthranilate synthase"/>
    <property type="match status" value="1"/>
</dbReference>
<protein>
    <recommendedName>
        <fullName evidence="1">aminodeoxychorismate synthase</fullName>
        <ecNumber evidence="1">2.6.1.85</ecNumber>
    </recommendedName>
</protein>
<feature type="region of interest" description="Disordered" evidence="3">
    <location>
        <begin position="410"/>
        <end position="509"/>
    </location>
</feature>
<organism evidence="8 9">
    <name type="scientific">Streptomyces violaceusniger</name>
    <dbReference type="NCBI Taxonomy" id="68280"/>
    <lineage>
        <taxon>Bacteria</taxon>
        <taxon>Bacillati</taxon>
        <taxon>Actinomycetota</taxon>
        <taxon>Actinomycetes</taxon>
        <taxon>Kitasatosporales</taxon>
        <taxon>Streptomycetaceae</taxon>
        <taxon>Streptomyces</taxon>
        <taxon>Streptomyces violaceusniger group</taxon>
    </lineage>
</organism>
<dbReference type="GO" id="GO:0005737">
    <property type="term" value="C:cytoplasm"/>
    <property type="evidence" value="ECO:0007669"/>
    <property type="project" value="TreeGrafter"/>
</dbReference>
<dbReference type="Pfam" id="PF13193">
    <property type="entry name" value="AMP-binding_C"/>
    <property type="match status" value="1"/>
</dbReference>
<evidence type="ECO:0000256" key="1">
    <source>
        <dbReference type="ARBA" id="ARBA00013139"/>
    </source>
</evidence>
<dbReference type="Gene3D" id="3.30.300.30">
    <property type="match status" value="1"/>
</dbReference>
<feature type="domain" description="AMP-binding enzyme C-terminal" evidence="7">
    <location>
        <begin position="867"/>
        <end position="961"/>
    </location>
</feature>
<dbReference type="InterPro" id="IPR005801">
    <property type="entry name" value="ADC_synthase"/>
</dbReference>